<geneLocation type="mitochondrion" evidence="1"/>
<keyword evidence="1" id="KW-0496">Mitochondrion</keyword>
<comment type="caution">
    <text evidence="1">The sequence shown here is derived from an EMBL/GenBank/DDBJ whole genome shotgun (WGS) entry which is preliminary data.</text>
</comment>
<protein>
    <submittedName>
        <fullName evidence="1">Uncharacterized protein</fullName>
    </submittedName>
</protein>
<name>A0A101M0I7_PICGL</name>
<sequence length="64" mass="7049">MVLGCSHLQDLAIISCSHLQNLAIKYLMLSPGSLYQISNAIYSNLKIIYNQVRPSPASEIQASK</sequence>
<reference evidence="1" key="1">
    <citation type="journal article" date="2015" name="Genome Biol. Evol.">
        <title>Organellar Genomes of White Spruce (Picea glauca): Assembly and Annotation.</title>
        <authorList>
            <person name="Jackman S.D."/>
            <person name="Warren R.L."/>
            <person name="Gibb E.A."/>
            <person name="Vandervalk B.P."/>
            <person name="Mohamadi H."/>
            <person name="Chu J."/>
            <person name="Raymond A."/>
            <person name="Pleasance S."/>
            <person name="Coope R."/>
            <person name="Wildung M.R."/>
            <person name="Ritland C.E."/>
            <person name="Bousquet J."/>
            <person name="Jones S.J."/>
            <person name="Bohlmann J."/>
            <person name="Birol I."/>
        </authorList>
    </citation>
    <scope>NUCLEOTIDE SEQUENCE [LARGE SCALE GENOMIC DNA]</scope>
    <source>
        <tissue evidence="1">Flushing bud</tissue>
    </source>
</reference>
<gene>
    <name evidence="1" type="ORF">ABT39_MTgene4732</name>
</gene>
<accession>A0A101M0I7</accession>
<evidence type="ECO:0000313" key="1">
    <source>
        <dbReference type="EMBL" id="KUM48717.1"/>
    </source>
</evidence>
<dbReference type="EMBL" id="LKAM01000005">
    <property type="protein sequence ID" value="KUM48717.1"/>
    <property type="molecule type" value="Genomic_DNA"/>
</dbReference>
<dbReference type="AlphaFoldDB" id="A0A101M0I7"/>
<proteinExistence type="predicted"/>
<organism evidence="1">
    <name type="scientific">Picea glauca</name>
    <name type="common">White spruce</name>
    <name type="synonym">Pinus glauca</name>
    <dbReference type="NCBI Taxonomy" id="3330"/>
    <lineage>
        <taxon>Eukaryota</taxon>
        <taxon>Viridiplantae</taxon>
        <taxon>Streptophyta</taxon>
        <taxon>Embryophyta</taxon>
        <taxon>Tracheophyta</taxon>
        <taxon>Spermatophyta</taxon>
        <taxon>Pinopsida</taxon>
        <taxon>Pinidae</taxon>
        <taxon>Conifers I</taxon>
        <taxon>Pinales</taxon>
        <taxon>Pinaceae</taxon>
        <taxon>Picea</taxon>
    </lineage>
</organism>